<dbReference type="NCBIfam" id="TIGR01225">
    <property type="entry name" value="hutH"/>
    <property type="match status" value="1"/>
</dbReference>
<dbReference type="GO" id="GO:0005737">
    <property type="term" value="C:cytoplasm"/>
    <property type="evidence" value="ECO:0007669"/>
    <property type="project" value="UniProtKB-SubCell"/>
</dbReference>
<dbReference type="AlphaFoldDB" id="A0A1I4ISY9"/>
<dbReference type="PANTHER" id="PTHR10362">
    <property type="entry name" value="HISTIDINE AMMONIA-LYASE"/>
    <property type="match status" value="1"/>
</dbReference>
<evidence type="ECO:0000256" key="7">
    <source>
        <dbReference type="RuleBase" id="RU003954"/>
    </source>
</evidence>
<dbReference type="PROSITE" id="PS00488">
    <property type="entry name" value="PAL_HISTIDASE"/>
    <property type="match status" value="1"/>
</dbReference>
<evidence type="ECO:0000256" key="6">
    <source>
        <dbReference type="HAMAP-Rule" id="MF_00229"/>
    </source>
</evidence>
<dbReference type="Gene3D" id="1.10.275.10">
    <property type="entry name" value="Fumarase/aspartase (N-terminal domain)"/>
    <property type="match status" value="1"/>
</dbReference>
<comment type="catalytic activity">
    <reaction evidence="5 6 8">
        <text>L-histidine = trans-urocanate + NH4(+)</text>
        <dbReference type="Rhea" id="RHEA:21232"/>
        <dbReference type="ChEBI" id="CHEBI:17771"/>
        <dbReference type="ChEBI" id="CHEBI:28938"/>
        <dbReference type="ChEBI" id="CHEBI:57595"/>
        <dbReference type="EC" id="4.3.1.3"/>
    </reaction>
</comment>
<dbReference type="InterPro" id="IPR022313">
    <property type="entry name" value="Phe/His_NH3-lyase_AS"/>
</dbReference>
<comment type="PTM">
    <text evidence="6">Contains an active site 4-methylidene-imidazol-5-one (MIO), which is formed autocatalytically by cyclization and dehydration of residues Ala-Ser-Gly.</text>
</comment>
<feature type="modified residue" description="2,3-didehydroalanine (Ser)" evidence="6">
    <location>
        <position position="142"/>
    </location>
</feature>
<evidence type="ECO:0000256" key="8">
    <source>
        <dbReference type="RuleBase" id="RU004479"/>
    </source>
</evidence>
<dbReference type="STRING" id="1123291.SAMN04490355_100974"/>
<dbReference type="CDD" id="cd00332">
    <property type="entry name" value="PAL-HAL"/>
    <property type="match status" value="1"/>
</dbReference>
<dbReference type="UniPathway" id="UPA00379">
    <property type="reaction ID" value="UER00549"/>
</dbReference>
<dbReference type="EMBL" id="FOTS01000009">
    <property type="protein sequence ID" value="SFL57187.1"/>
    <property type="molecule type" value="Genomic_DNA"/>
</dbReference>
<feature type="cross-link" description="5-imidazolinone (Ala-Gly)" evidence="6">
    <location>
        <begin position="141"/>
        <end position="143"/>
    </location>
</feature>
<keyword evidence="4 6" id="KW-0456">Lyase</keyword>
<dbReference type="Proteomes" id="UP000199520">
    <property type="component" value="Unassembled WGS sequence"/>
</dbReference>
<comment type="subcellular location">
    <subcellularLocation>
        <location evidence="6 9">Cytoplasm</location>
    </subcellularLocation>
</comment>
<dbReference type="FunFam" id="1.20.200.10:FF:000003">
    <property type="entry name" value="Histidine ammonia-lyase"/>
    <property type="match status" value="1"/>
</dbReference>
<comment type="similarity">
    <text evidence="6 7">Belongs to the PAL/histidase family.</text>
</comment>
<dbReference type="Pfam" id="PF00221">
    <property type="entry name" value="Lyase_aromatic"/>
    <property type="match status" value="1"/>
</dbReference>
<keyword evidence="6" id="KW-0963">Cytoplasm</keyword>
<accession>A0A1I4ISY9</accession>
<evidence type="ECO:0000256" key="3">
    <source>
        <dbReference type="ARBA" id="ARBA00022808"/>
    </source>
</evidence>
<dbReference type="GO" id="GO:0019557">
    <property type="term" value="P:L-histidine catabolic process to glutamate and formate"/>
    <property type="evidence" value="ECO:0007669"/>
    <property type="project" value="UniProtKB-UniPathway"/>
</dbReference>
<dbReference type="HAMAP" id="MF_00229">
    <property type="entry name" value="His_ammonia_lyase"/>
    <property type="match status" value="1"/>
</dbReference>
<evidence type="ECO:0000313" key="11">
    <source>
        <dbReference type="Proteomes" id="UP000199520"/>
    </source>
</evidence>
<evidence type="ECO:0000256" key="5">
    <source>
        <dbReference type="ARBA" id="ARBA00049269"/>
    </source>
</evidence>
<comment type="pathway">
    <text evidence="1 6 8">Amino-acid degradation; L-histidine degradation into L-glutamate; N-formimidoyl-L-glutamate from L-histidine: step 1/3.</text>
</comment>
<keyword evidence="3 6" id="KW-0369">Histidine metabolism</keyword>
<dbReference type="InterPro" id="IPR008948">
    <property type="entry name" value="L-Aspartase-like"/>
</dbReference>
<evidence type="ECO:0000256" key="1">
    <source>
        <dbReference type="ARBA" id="ARBA00005113"/>
    </source>
</evidence>
<evidence type="ECO:0000313" key="10">
    <source>
        <dbReference type="EMBL" id="SFL57187.1"/>
    </source>
</evidence>
<dbReference type="OrthoDB" id="9806955at2"/>
<protein>
    <recommendedName>
        <fullName evidence="2 6">Histidine ammonia-lyase</fullName>
        <shortName evidence="6">Histidase</shortName>
        <ecNumber evidence="2 6">4.3.1.3</ecNumber>
    </recommendedName>
</protein>
<dbReference type="GO" id="GO:0019556">
    <property type="term" value="P:L-histidine catabolic process to glutamate and formamide"/>
    <property type="evidence" value="ECO:0007669"/>
    <property type="project" value="UniProtKB-UniPathway"/>
</dbReference>
<dbReference type="RefSeq" id="WP_090934169.1">
    <property type="nucleotide sequence ID" value="NZ_FOTS01000009.1"/>
</dbReference>
<dbReference type="FunFam" id="1.10.275.10:FF:000005">
    <property type="entry name" value="Histidine ammonia-lyase"/>
    <property type="match status" value="1"/>
</dbReference>
<dbReference type="Gene3D" id="1.20.200.10">
    <property type="entry name" value="Fumarase/aspartase (Central domain)"/>
    <property type="match status" value="1"/>
</dbReference>
<dbReference type="NCBIfam" id="NF006871">
    <property type="entry name" value="PRK09367.1"/>
    <property type="match status" value="1"/>
</dbReference>
<proteinExistence type="inferred from homology"/>
<organism evidence="10 11">
    <name type="scientific">Pelosinus propionicus DSM 13327</name>
    <dbReference type="NCBI Taxonomy" id="1123291"/>
    <lineage>
        <taxon>Bacteria</taxon>
        <taxon>Bacillati</taxon>
        <taxon>Bacillota</taxon>
        <taxon>Negativicutes</taxon>
        <taxon>Selenomonadales</taxon>
        <taxon>Sporomusaceae</taxon>
        <taxon>Pelosinus</taxon>
    </lineage>
</organism>
<dbReference type="InterPro" id="IPR001106">
    <property type="entry name" value="Aromatic_Lyase"/>
</dbReference>
<dbReference type="EC" id="4.3.1.3" evidence="2 6"/>
<dbReference type="SUPFAM" id="SSF48557">
    <property type="entry name" value="L-aspartase-like"/>
    <property type="match status" value="1"/>
</dbReference>
<dbReference type="InterPro" id="IPR005921">
    <property type="entry name" value="HutH"/>
</dbReference>
<evidence type="ECO:0000256" key="4">
    <source>
        <dbReference type="ARBA" id="ARBA00023239"/>
    </source>
</evidence>
<evidence type="ECO:0000256" key="2">
    <source>
        <dbReference type="ARBA" id="ARBA00012994"/>
    </source>
</evidence>
<dbReference type="InterPro" id="IPR024083">
    <property type="entry name" value="Fumarase/histidase_N"/>
</dbReference>
<evidence type="ECO:0000256" key="9">
    <source>
        <dbReference type="RuleBase" id="RU004480"/>
    </source>
</evidence>
<keyword evidence="11" id="KW-1185">Reference proteome</keyword>
<sequence length="509" mass="54226">MIVLDGNSLTLEDVIKVARNYEEVRLSNKGREQIIASRQIVDKILEEEKPVYGISTGFGDFSTIFISKDERAKLQRNLILSHATGVGDHLSEDVVRSAMLLRANSLAKGYSGIRLSTVEMLLNLLNKRICPAIPAKGSVGASGDLAPLSHMVLVMLGEGEAYLSGQLLAGADALKACGLEPIVLSGKEGLALINGTQIMTAVGTIAWHDAVNLMKAADIAAGLSVEALKGTRAAFDLRISQVRAHPGQVATTQNMLRLTAHSAIIASHINCKKVQDAYSLRCIPQVHGASKDALRRAEETLNVEINAATDNPLIMPETGEAISGGNFHGQPIALVMDYLKLAIAELGNISERRTNRLLDVHLSDLPAFLTAFPGVDSGLMITQYVAAALVSENKVLVHPASADSIPTSANQEDHVSMGTIAARQAREILDNVCNVLAIEMLAAAQGIDFLAPLTAGDGTAKAHQTIRSVVSHLDEDRVPAPDIKTLHNLIASGRIVQEVEAVAGQLKIY</sequence>
<dbReference type="GO" id="GO:0004397">
    <property type="term" value="F:histidine ammonia-lyase activity"/>
    <property type="evidence" value="ECO:0007669"/>
    <property type="project" value="UniProtKB-UniRule"/>
</dbReference>
<gene>
    <name evidence="6" type="primary">hutH</name>
    <name evidence="10" type="ORF">SAMN04490355_100974</name>
</gene>
<name>A0A1I4ISY9_9FIRM</name>
<reference evidence="11" key="1">
    <citation type="submission" date="2016-10" db="EMBL/GenBank/DDBJ databases">
        <authorList>
            <person name="Varghese N."/>
            <person name="Submissions S."/>
        </authorList>
    </citation>
    <scope>NUCLEOTIDE SEQUENCE [LARGE SCALE GENOMIC DNA]</scope>
    <source>
        <strain evidence="11">DSM 13327</strain>
    </source>
</reference>